<evidence type="ECO:0008006" key="3">
    <source>
        <dbReference type="Google" id="ProtNLM"/>
    </source>
</evidence>
<dbReference type="Proteomes" id="UP000008068">
    <property type="component" value="Unassembled WGS sequence"/>
</dbReference>
<dbReference type="PANTHER" id="PTHR34005:SF1">
    <property type="entry name" value="PROTEIN CBG15054"/>
    <property type="match status" value="1"/>
</dbReference>
<organism evidence="2">
    <name type="scientific">Caenorhabditis brenneri</name>
    <name type="common">Nematode worm</name>
    <dbReference type="NCBI Taxonomy" id="135651"/>
    <lineage>
        <taxon>Eukaryota</taxon>
        <taxon>Metazoa</taxon>
        <taxon>Ecdysozoa</taxon>
        <taxon>Nematoda</taxon>
        <taxon>Chromadorea</taxon>
        <taxon>Rhabditida</taxon>
        <taxon>Rhabditina</taxon>
        <taxon>Rhabditomorpha</taxon>
        <taxon>Rhabditoidea</taxon>
        <taxon>Rhabditidae</taxon>
        <taxon>Peloderinae</taxon>
        <taxon>Caenorhabditis</taxon>
    </lineage>
</organism>
<dbReference type="PANTHER" id="PTHR34005">
    <property type="entry name" value="PROTEIN CBG15054-RELATED"/>
    <property type="match status" value="1"/>
</dbReference>
<dbReference type="eggNOG" id="KOG3627">
    <property type="taxonomic scope" value="Eukaryota"/>
</dbReference>
<dbReference type="SUPFAM" id="SSF50494">
    <property type="entry name" value="Trypsin-like serine proteases"/>
    <property type="match status" value="1"/>
</dbReference>
<dbReference type="InterPro" id="IPR009003">
    <property type="entry name" value="Peptidase_S1_PA"/>
</dbReference>
<accession>G0NK49</accession>
<dbReference type="InParanoid" id="G0NK49"/>
<evidence type="ECO:0000313" key="2">
    <source>
        <dbReference type="Proteomes" id="UP000008068"/>
    </source>
</evidence>
<dbReference type="EMBL" id="GL379898">
    <property type="protein sequence ID" value="EGT32801.1"/>
    <property type="molecule type" value="Genomic_DNA"/>
</dbReference>
<protein>
    <recommendedName>
        <fullName evidence="3">Peptidase S1 domain-containing protein</fullName>
    </recommendedName>
</protein>
<keyword evidence="2" id="KW-1185">Reference proteome</keyword>
<dbReference type="HOGENOM" id="CLU_1171506_0_0_1"/>
<dbReference type="AlphaFoldDB" id="G0NK49"/>
<gene>
    <name evidence="1" type="ORF">CAEBREN_13753</name>
</gene>
<proteinExistence type="predicted"/>
<sequence>MAIQTNDTGNKIWEWMDNRPVDIKQCQDFEMKIPKKLLKTFRIPISICQDKDRCGTNIERSVVDGYYIGNCELGEIPFGMLLLEISSNIPQNEPFFTPVCIPAEKEPVQPNDVVHFDSLKVTKPITYVTSNKATIGKCPANIGTFVQSMCAKRDQCTDKSGGRGGSLVKKIDDRETIVGVSSYYENCPDGHFVSVGFFKDKLCSLAGICKTTIPLSDSSVGTTLGLIYMITAGFLFL</sequence>
<reference evidence="2" key="1">
    <citation type="submission" date="2011-07" db="EMBL/GenBank/DDBJ databases">
        <authorList>
            <consortium name="Caenorhabditis brenneri Sequencing and Analysis Consortium"/>
            <person name="Wilson R.K."/>
        </authorList>
    </citation>
    <scope>NUCLEOTIDE SEQUENCE [LARGE SCALE GENOMIC DNA]</scope>
    <source>
        <strain evidence="2">PB2801</strain>
    </source>
</reference>
<evidence type="ECO:0000313" key="1">
    <source>
        <dbReference type="EMBL" id="EGT32801.1"/>
    </source>
</evidence>
<dbReference type="InterPro" id="IPR005514">
    <property type="entry name" value="DUF316"/>
</dbReference>
<dbReference type="OrthoDB" id="5791681at2759"/>
<dbReference type="OMA" id="QSEEIHI"/>
<dbReference type="STRING" id="135651.G0NK49"/>
<dbReference type="Pfam" id="PF03761">
    <property type="entry name" value="DUF316"/>
    <property type="match status" value="1"/>
</dbReference>
<name>G0NK49_CAEBE</name>